<feature type="transmembrane region" description="Helical" evidence="2">
    <location>
        <begin position="177"/>
        <end position="198"/>
    </location>
</feature>
<keyword evidence="2" id="KW-0812">Transmembrane</keyword>
<organism evidence="3 4">
    <name type="scientific">Pseudonocardia benzenivorans</name>
    <dbReference type="NCBI Taxonomy" id="228005"/>
    <lineage>
        <taxon>Bacteria</taxon>
        <taxon>Bacillati</taxon>
        <taxon>Actinomycetota</taxon>
        <taxon>Actinomycetes</taxon>
        <taxon>Pseudonocardiales</taxon>
        <taxon>Pseudonocardiaceae</taxon>
        <taxon>Pseudonocardia</taxon>
    </lineage>
</organism>
<keyword evidence="1" id="KW-0175">Coiled coil</keyword>
<feature type="transmembrane region" description="Helical" evidence="2">
    <location>
        <begin position="204"/>
        <end position="225"/>
    </location>
</feature>
<evidence type="ECO:0000256" key="2">
    <source>
        <dbReference type="SAM" id="Phobius"/>
    </source>
</evidence>
<keyword evidence="2" id="KW-0472">Membrane</keyword>
<comment type="caution">
    <text evidence="3">The sequence shown here is derived from an EMBL/GenBank/DDBJ whole genome shotgun (WGS) entry which is preliminary data.</text>
</comment>
<keyword evidence="2" id="KW-1133">Transmembrane helix</keyword>
<feature type="coiled-coil region" evidence="1">
    <location>
        <begin position="313"/>
        <end position="347"/>
    </location>
</feature>
<dbReference type="RefSeq" id="WP_379653020.1">
    <property type="nucleotide sequence ID" value="NZ_JBHTMB010000145.1"/>
</dbReference>
<dbReference type="Proteomes" id="UP001597182">
    <property type="component" value="Unassembled WGS sequence"/>
</dbReference>
<name>A0ABW3VK56_9PSEU</name>
<sequence length="366" mass="37516">MQAEAVDEAVGDVVDDMQLDPDEVIVLTLLQQLMLGRDLIAEKNATRAAAKQQFRDEFGHAAAQAHWTLGPGLPEWAREAAASIAGRVPAHQRGPIEDAAPVFGARIGRRSRALLLLIELVAFQPWPDDTAWVSRARADALTVVAGHLTALRAGDLRAVTAEFDAVRRALARRNVRWGRVAAVSAAGLVLGAATMGVAAPVIGAAVGGVLGFGGAAATSAGLAALGGGSLAAGGFGMAGGTALLTGLGALGGAGAGVVGSRLAGWTASDIVDAAIKLDVVARMVVLDAEGDEAKARLVVEALQVRLDEVTATIGRLAGQLRALAAENARLTAENAELKQRWESEQADAETARTALEVVIGRIPVTV</sequence>
<accession>A0ABW3VK56</accession>
<gene>
    <name evidence="3" type="ORF">ACFQ34_17820</name>
</gene>
<proteinExistence type="predicted"/>
<evidence type="ECO:0000256" key="1">
    <source>
        <dbReference type="SAM" id="Coils"/>
    </source>
</evidence>
<dbReference type="EMBL" id="JBHTMB010000145">
    <property type="protein sequence ID" value="MFD1235150.1"/>
    <property type="molecule type" value="Genomic_DNA"/>
</dbReference>
<protein>
    <submittedName>
        <fullName evidence="3">Uncharacterized protein</fullName>
    </submittedName>
</protein>
<reference evidence="4" key="1">
    <citation type="journal article" date="2019" name="Int. J. Syst. Evol. Microbiol.">
        <title>The Global Catalogue of Microorganisms (GCM) 10K type strain sequencing project: providing services to taxonomists for standard genome sequencing and annotation.</title>
        <authorList>
            <consortium name="The Broad Institute Genomics Platform"/>
            <consortium name="The Broad Institute Genome Sequencing Center for Infectious Disease"/>
            <person name="Wu L."/>
            <person name="Ma J."/>
        </authorList>
    </citation>
    <scope>NUCLEOTIDE SEQUENCE [LARGE SCALE GENOMIC DNA]</scope>
    <source>
        <strain evidence="4">CCUG 49018</strain>
    </source>
</reference>
<evidence type="ECO:0000313" key="4">
    <source>
        <dbReference type="Proteomes" id="UP001597182"/>
    </source>
</evidence>
<keyword evidence="4" id="KW-1185">Reference proteome</keyword>
<evidence type="ECO:0000313" key="3">
    <source>
        <dbReference type="EMBL" id="MFD1235150.1"/>
    </source>
</evidence>